<dbReference type="Pfam" id="PF00282">
    <property type="entry name" value="Pyridoxal_deC"/>
    <property type="match status" value="1"/>
</dbReference>
<evidence type="ECO:0000256" key="9">
    <source>
        <dbReference type="ARBA" id="ARBA00022898"/>
    </source>
</evidence>
<dbReference type="GO" id="GO:0019752">
    <property type="term" value="P:carboxylic acid metabolic process"/>
    <property type="evidence" value="ECO:0007669"/>
    <property type="project" value="InterPro"/>
</dbReference>
<dbReference type="EMBL" id="CP119901">
    <property type="protein sequence ID" value="WFD22171.1"/>
    <property type="molecule type" value="Genomic_DNA"/>
</dbReference>
<dbReference type="Gene3D" id="1.10.287.100">
    <property type="match status" value="1"/>
</dbReference>
<dbReference type="PANTHER" id="PTHR42735:SF6">
    <property type="entry name" value="SPHINGOSINE-1-PHOSPHATE LYASE 1"/>
    <property type="match status" value="1"/>
</dbReference>
<dbReference type="InterPro" id="IPR015422">
    <property type="entry name" value="PyrdxlP-dep_Trfase_small"/>
</dbReference>
<keyword evidence="12" id="KW-0443">Lipid metabolism</keyword>
<evidence type="ECO:0000256" key="15">
    <source>
        <dbReference type="ARBA" id="ARBA00023239"/>
    </source>
</evidence>
<evidence type="ECO:0000256" key="1">
    <source>
        <dbReference type="ARBA" id="ARBA00001933"/>
    </source>
</evidence>
<dbReference type="SUPFAM" id="SSF47396">
    <property type="entry name" value="Transcription factor IIA (TFIIA), alpha-helical domain"/>
    <property type="match status" value="1"/>
</dbReference>
<dbReference type="GO" id="GO:0008117">
    <property type="term" value="F:sphinganine-1-phosphate aldolase activity"/>
    <property type="evidence" value="ECO:0007669"/>
    <property type="project" value="UniProtKB-EC"/>
</dbReference>
<feature type="compositionally biased region" description="Basic and acidic residues" evidence="22">
    <location>
        <begin position="134"/>
        <end position="162"/>
    </location>
</feature>
<dbReference type="SMART" id="SM01371">
    <property type="entry name" value="TFIIA"/>
    <property type="match status" value="1"/>
</dbReference>
<comment type="pathway">
    <text evidence="5">Sphingolipid metabolism.</text>
</comment>
<accession>A0AAF0EGA0</accession>
<dbReference type="EC" id="4.1.2.27" evidence="18"/>
<keyword evidence="8" id="KW-0256">Endoplasmic reticulum</keyword>
<dbReference type="GO" id="GO:0006367">
    <property type="term" value="P:transcription initiation at RNA polymerase II promoter"/>
    <property type="evidence" value="ECO:0007669"/>
    <property type="project" value="InterPro"/>
</dbReference>
<protein>
    <recommendedName>
        <fullName evidence="20">Transcription initiation factor IIA large subunit</fullName>
        <ecNumber evidence="18">4.1.2.27</ecNumber>
    </recommendedName>
    <alternativeName>
        <fullName evidence="19">Sphingosine-1-phosphate aldolase</fullName>
    </alternativeName>
</protein>
<gene>
    <name evidence="23" type="primary">DPL1</name>
    <name evidence="23" type="ORF">MEQU1_000833</name>
</gene>
<evidence type="ECO:0000256" key="2">
    <source>
        <dbReference type="ARBA" id="ARBA00004123"/>
    </source>
</evidence>
<keyword evidence="15 23" id="KW-0456">Lyase</keyword>
<dbReference type="FunFam" id="3.40.640.10:FF:000020">
    <property type="entry name" value="sphingosine-1-phosphate lyase 1"/>
    <property type="match status" value="1"/>
</dbReference>
<evidence type="ECO:0000256" key="8">
    <source>
        <dbReference type="ARBA" id="ARBA00022824"/>
    </source>
</evidence>
<keyword evidence="10" id="KW-0746">Sphingolipid metabolism</keyword>
<comment type="similarity">
    <text evidence="17">Belongs to the group II decarboxylase family. Sphingosine-1-phosphate lyase subfamily.</text>
</comment>
<evidence type="ECO:0000256" key="21">
    <source>
        <dbReference type="PIRSR" id="PIRSR602129-50"/>
    </source>
</evidence>
<evidence type="ECO:0000313" key="23">
    <source>
        <dbReference type="EMBL" id="WFD22171.1"/>
    </source>
</evidence>
<sequence length="785" mass="85979">MSNRVVSLTFRHIIDDVIANVRQDFEDMGIEKEVLEELQRSWEAKLVATQVTEFDGAGAAGRASQLYTVTPTAPLLRPLTAVRDGKIEAAMPTAAVAAAAAAATGEASAGARGTALSAPIKSEPEDALGQKRKRELDDEGQRADDAEKGTTTENSEKDKDEIGSDLDDSDDDDAEGTEDMILCLYDKVQRVKNKWKCVLRDGIASIGGRDYLFSKCNGFPRTMKEPGTNLVAHMPAFLRRVATWDHGAYIRLTVARTLVLLAVLVHYVGRWTRPVRAEGPGPVLRRLRLAILRRVFAWMMLIPSNRRRVEREMSAAVSDIAHSLIPPTSVPVMRELPAQGRDDVWVMAQVDALQRLGGHGEVDGREVYLDGRVSGTVYHGGSQLNRLLSETLERFLLTNPLHPEVFPGLRKMESEVVSMVLRMYHAPEQAAGTTTSGGTESIMMACLAMREWGRAERGITHPEMVIPASAHVAFDKAGHYFGMTVRRIPVDPTTRKVNLSLMHRAINRHTVLLVGSAPNFPDGIIDDIVSIGALARRYQIGCHVDCCLGSFLVPFLSEAGFVSEPFDFRVDGVTSISCDTHKYGFAPKGSSIIMYRSESLRRYQYFVSSDWVGGVYASPTLAGSRPGALIAGAWTAMMSMGHDGYVQSCREIVGAAQTIERRVREEIPELQVLGKPLVSVVAFASAGSVNIYDVGDQMSRRGWHLNAIGGDIPAFHIACTRLTVPVVDTFVRDLKESVAQSRTRPSKSGTMATVYGLHSTTPVAPMLLNEMAARYIDTMYKVAPP</sequence>
<dbReference type="InterPro" id="IPR015421">
    <property type="entry name" value="PyrdxlP-dep_Trfase_major"/>
</dbReference>
<dbReference type="InterPro" id="IPR009088">
    <property type="entry name" value="TFIIA_b-brl"/>
</dbReference>
<keyword evidence="11" id="KW-1133">Transmembrane helix</keyword>
<evidence type="ECO:0000256" key="11">
    <source>
        <dbReference type="ARBA" id="ARBA00022989"/>
    </source>
</evidence>
<dbReference type="SUPFAM" id="SSF53383">
    <property type="entry name" value="PLP-dependent transferases"/>
    <property type="match status" value="1"/>
</dbReference>
<dbReference type="Pfam" id="PF03153">
    <property type="entry name" value="TFIIA"/>
    <property type="match status" value="2"/>
</dbReference>
<dbReference type="PANTHER" id="PTHR42735">
    <property type="match status" value="1"/>
</dbReference>
<comment type="similarity">
    <text evidence="6">Belongs to the TFIIA subunit 1 family.</text>
</comment>
<organism evidence="23 24">
    <name type="scientific">Malassezia equina</name>
    <dbReference type="NCBI Taxonomy" id="1381935"/>
    <lineage>
        <taxon>Eukaryota</taxon>
        <taxon>Fungi</taxon>
        <taxon>Dikarya</taxon>
        <taxon>Basidiomycota</taxon>
        <taxon>Ustilaginomycotina</taxon>
        <taxon>Malasseziomycetes</taxon>
        <taxon>Malasseziales</taxon>
        <taxon>Malasseziaceae</taxon>
        <taxon>Malassezia</taxon>
    </lineage>
</organism>
<dbReference type="GO" id="GO:0030170">
    <property type="term" value="F:pyridoxal phosphate binding"/>
    <property type="evidence" value="ECO:0007669"/>
    <property type="project" value="InterPro"/>
</dbReference>
<comment type="subcellular location">
    <subcellularLocation>
        <location evidence="3">Endoplasmic reticulum membrane</location>
        <topology evidence="3">Single-pass membrane protein</topology>
    </subcellularLocation>
    <subcellularLocation>
        <location evidence="2">Nucleus</location>
    </subcellularLocation>
</comment>
<evidence type="ECO:0000313" key="24">
    <source>
        <dbReference type="Proteomes" id="UP001214415"/>
    </source>
</evidence>
<keyword evidence="24" id="KW-1185">Reference proteome</keyword>
<dbReference type="Gene3D" id="2.30.18.10">
    <property type="entry name" value="Transcription factor IIA (TFIIA), beta-barrel domain"/>
    <property type="match status" value="1"/>
</dbReference>
<dbReference type="SUPFAM" id="SSF50784">
    <property type="entry name" value="Transcription factor IIA (TFIIA), beta-barrel domain"/>
    <property type="match status" value="1"/>
</dbReference>
<evidence type="ECO:0000256" key="7">
    <source>
        <dbReference type="ARBA" id="ARBA00022692"/>
    </source>
</evidence>
<dbReference type="InterPro" id="IPR015424">
    <property type="entry name" value="PyrdxlP-dep_Trfase"/>
</dbReference>
<dbReference type="GO" id="GO:0005789">
    <property type="term" value="C:endoplasmic reticulum membrane"/>
    <property type="evidence" value="ECO:0007669"/>
    <property type="project" value="UniProtKB-SubCell"/>
</dbReference>
<dbReference type="GO" id="GO:0005672">
    <property type="term" value="C:transcription factor TFIIA complex"/>
    <property type="evidence" value="ECO:0007669"/>
    <property type="project" value="InterPro"/>
</dbReference>
<dbReference type="Gene3D" id="3.40.640.10">
    <property type="entry name" value="Type I PLP-dependent aspartate aminotransferase-like (Major domain)"/>
    <property type="match status" value="1"/>
</dbReference>
<evidence type="ECO:0000256" key="22">
    <source>
        <dbReference type="SAM" id="MobiDB-lite"/>
    </source>
</evidence>
<keyword evidence="14" id="KW-0804">Transcription</keyword>
<evidence type="ECO:0000256" key="6">
    <source>
        <dbReference type="ARBA" id="ARBA00010059"/>
    </source>
</evidence>
<comment type="cofactor">
    <cofactor evidence="1 21">
        <name>pyridoxal 5'-phosphate</name>
        <dbReference type="ChEBI" id="CHEBI:597326"/>
    </cofactor>
</comment>
<evidence type="ECO:0000256" key="13">
    <source>
        <dbReference type="ARBA" id="ARBA00023136"/>
    </source>
</evidence>
<dbReference type="CDD" id="cd07976">
    <property type="entry name" value="TFIIA_alpha_beta_like"/>
    <property type="match status" value="1"/>
</dbReference>
<dbReference type="GO" id="GO:0030149">
    <property type="term" value="P:sphingolipid catabolic process"/>
    <property type="evidence" value="ECO:0007669"/>
    <property type="project" value="TreeGrafter"/>
</dbReference>
<evidence type="ECO:0000256" key="10">
    <source>
        <dbReference type="ARBA" id="ARBA00022919"/>
    </source>
</evidence>
<dbReference type="AlphaFoldDB" id="A0AAF0EGA0"/>
<evidence type="ECO:0000256" key="4">
    <source>
        <dbReference type="ARBA" id="ARBA00004760"/>
    </source>
</evidence>
<dbReference type="Proteomes" id="UP001214415">
    <property type="component" value="Chromosome 2"/>
</dbReference>
<reference evidence="23" key="1">
    <citation type="submission" date="2023-03" db="EMBL/GenBank/DDBJ databases">
        <title>Mating type loci evolution in Malassezia.</title>
        <authorList>
            <person name="Coelho M.A."/>
        </authorList>
    </citation>
    <scope>NUCLEOTIDE SEQUENCE</scope>
    <source>
        <strain evidence="23">CBS 12830</strain>
    </source>
</reference>
<evidence type="ECO:0000256" key="12">
    <source>
        <dbReference type="ARBA" id="ARBA00023098"/>
    </source>
</evidence>
<comment type="pathway">
    <text evidence="4">Lipid metabolism; sphingolipid metabolism.</text>
</comment>
<dbReference type="Gene3D" id="3.90.1150.10">
    <property type="entry name" value="Aspartate Aminotransferase, domain 1"/>
    <property type="match status" value="1"/>
</dbReference>
<dbReference type="FunFam" id="1.10.287.100:FF:000001">
    <property type="entry name" value="Transcription initiation factor IIA subunit"/>
    <property type="match status" value="1"/>
</dbReference>
<evidence type="ECO:0000256" key="16">
    <source>
        <dbReference type="ARBA" id="ARBA00023242"/>
    </source>
</evidence>
<dbReference type="Gene3D" id="6.10.140.2150">
    <property type="match status" value="1"/>
</dbReference>
<name>A0AAF0EGA0_9BASI</name>
<evidence type="ECO:0000256" key="17">
    <source>
        <dbReference type="ARBA" id="ARBA00038302"/>
    </source>
</evidence>
<evidence type="ECO:0000256" key="19">
    <source>
        <dbReference type="ARBA" id="ARBA00042568"/>
    </source>
</evidence>
<proteinExistence type="inferred from homology"/>
<feature type="region of interest" description="Disordered" evidence="22">
    <location>
        <begin position="113"/>
        <end position="173"/>
    </location>
</feature>
<evidence type="ECO:0000256" key="3">
    <source>
        <dbReference type="ARBA" id="ARBA00004389"/>
    </source>
</evidence>
<keyword evidence="16" id="KW-0539">Nucleus</keyword>
<feature type="compositionally biased region" description="Acidic residues" evidence="22">
    <location>
        <begin position="163"/>
        <end position="173"/>
    </location>
</feature>
<dbReference type="InterPro" id="IPR002129">
    <property type="entry name" value="PyrdxlP-dep_de-COase"/>
</dbReference>
<dbReference type="InterPro" id="IPR004855">
    <property type="entry name" value="TFIIA_asu/bsu"/>
</dbReference>
<keyword evidence="7" id="KW-0812">Transmembrane</keyword>
<keyword evidence="13" id="KW-0472">Membrane</keyword>
<dbReference type="InterPro" id="IPR050477">
    <property type="entry name" value="GrpII_AminoAcid_Decarb"/>
</dbReference>
<evidence type="ECO:0000256" key="5">
    <source>
        <dbReference type="ARBA" id="ARBA00004991"/>
    </source>
</evidence>
<feature type="modified residue" description="N6-(pyridoxal phosphate)lysine" evidence="21">
    <location>
        <position position="582"/>
    </location>
</feature>
<keyword evidence="9 21" id="KW-0663">Pyridoxal phosphate</keyword>
<evidence type="ECO:0000256" key="20">
    <source>
        <dbReference type="ARBA" id="ARBA00074154"/>
    </source>
</evidence>
<evidence type="ECO:0000256" key="18">
    <source>
        <dbReference type="ARBA" id="ARBA00038965"/>
    </source>
</evidence>
<evidence type="ECO:0000256" key="14">
    <source>
        <dbReference type="ARBA" id="ARBA00023163"/>
    </source>
</evidence>